<sequence length="72" mass="7972">MGNELVGVLEAIYLGDGFYEMAIVIKDNYQGKGIGTRLAKYAVDDIRRSASMLIAHTTPDNYKIRASTYKAL</sequence>
<dbReference type="HOGENOM" id="CLU_2713071_0_0_2"/>
<dbReference type="PROSITE" id="PS51186">
    <property type="entry name" value="GNAT"/>
    <property type="match status" value="1"/>
</dbReference>
<proteinExistence type="predicted"/>
<organism evidence="2 3">
    <name type="scientific">Vulcanisaeta moutnovskia (strain 768-28)</name>
    <dbReference type="NCBI Taxonomy" id="985053"/>
    <lineage>
        <taxon>Archaea</taxon>
        <taxon>Thermoproteota</taxon>
        <taxon>Thermoprotei</taxon>
        <taxon>Thermoproteales</taxon>
        <taxon>Thermoproteaceae</taxon>
        <taxon>Vulcanisaeta</taxon>
    </lineage>
</organism>
<dbReference type="SUPFAM" id="SSF55729">
    <property type="entry name" value="Acyl-CoA N-acyltransferases (Nat)"/>
    <property type="match status" value="1"/>
</dbReference>
<dbReference type="eggNOG" id="arCOG05477">
    <property type="taxonomic scope" value="Archaea"/>
</dbReference>
<dbReference type="EMBL" id="CP002529">
    <property type="protein sequence ID" value="ADY01350.1"/>
    <property type="molecule type" value="Genomic_DNA"/>
</dbReference>
<dbReference type="Proteomes" id="UP000007485">
    <property type="component" value="Chromosome"/>
</dbReference>
<dbReference type="Pfam" id="PF00583">
    <property type="entry name" value="Acetyltransf_1"/>
    <property type="match status" value="1"/>
</dbReference>
<dbReference type="STRING" id="985053.VMUT_1145"/>
<dbReference type="InterPro" id="IPR000182">
    <property type="entry name" value="GNAT_dom"/>
</dbReference>
<feature type="domain" description="N-acetyltransferase" evidence="1">
    <location>
        <begin position="1"/>
        <end position="72"/>
    </location>
</feature>
<dbReference type="GeneID" id="70537584"/>
<evidence type="ECO:0000259" key="1">
    <source>
        <dbReference type="PROSITE" id="PS51186"/>
    </source>
</evidence>
<dbReference type="RefSeq" id="WP_013604512.1">
    <property type="nucleotide sequence ID" value="NC_015151.1"/>
</dbReference>
<dbReference type="InterPro" id="IPR016181">
    <property type="entry name" value="Acyl_CoA_acyltransferase"/>
</dbReference>
<dbReference type="GO" id="GO:0016747">
    <property type="term" value="F:acyltransferase activity, transferring groups other than amino-acyl groups"/>
    <property type="evidence" value="ECO:0007669"/>
    <property type="project" value="InterPro"/>
</dbReference>
<dbReference type="AlphaFoldDB" id="F0QYB3"/>
<evidence type="ECO:0000313" key="2">
    <source>
        <dbReference type="EMBL" id="ADY01350.1"/>
    </source>
</evidence>
<name>F0QYB3_VULM7</name>
<keyword evidence="3" id="KW-1185">Reference proteome</keyword>
<dbReference type="CDD" id="cd04301">
    <property type="entry name" value="NAT_SF"/>
    <property type="match status" value="1"/>
</dbReference>
<protein>
    <recommendedName>
        <fullName evidence="1">N-acetyltransferase domain-containing protein</fullName>
    </recommendedName>
</protein>
<dbReference type="Gene3D" id="3.40.630.30">
    <property type="match status" value="1"/>
</dbReference>
<gene>
    <name evidence="2" type="ordered locus">VMUT_1145</name>
</gene>
<accession>F0QYB3</accession>
<dbReference type="KEGG" id="vmo:VMUT_1145"/>
<reference evidence="2 3" key="1">
    <citation type="journal article" date="2011" name="J. Bacteriol.">
        <title>Complete genome sequence of 'Vulcanisaeta moutnovskia' strain 768-28, a novel member of the hyperthermophilic crenarchaeal genus vulcanisaeta.</title>
        <authorList>
            <person name="Gumerov V.M."/>
            <person name="Mardanov A.V."/>
            <person name="Beletsky A.V."/>
            <person name="Prokofeva M.I."/>
            <person name="Bonch-Osmolovskaya E.A."/>
            <person name="Ravin N.V."/>
            <person name="Skryabin K.G."/>
        </authorList>
    </citation>
    <scope>NUCLEOTIDE SEQUENCE [LARGE SCALE GENOMIC DNA]</scope>
    <source>
        <strain evidence="2 3">768-28</strain>
    </source>
</reference>
<evidence type="ECO:0000313" key="3">
    <source>
        <dbReference type="Proteomes" id="UP000007485"/>
    </source>
</evidence>